<evidence type="ECO:0000313" key="1">
    <source>
        <dbReference type="EMBL" id="OCK73530.1"/>
    </source>
</evidence>
<dbReference type="Proteomes" id="UP000250266">
    <property type="component" value="Unassembled WGS sequence"/>
</dbReference>
<dbReference type="Gene3D" id="2.60.120.1390">
    <property type="match status" value="1"/>
</dbReference>
<keyword evidence="2" id="KW-1185">Reference proteome</keyword>
<protein>
    <submittedName>
        <fullName evidence="1">Uncharacterized protein</fullName>
    </submittedName>
</protein>
<gene>
    <name evidence="1" type="ORF">K432DRAFT_312629</name>
</gene>
<sequence>GMQKKTYSFAIPSSWKKTYRNTRSDCRWHLADPIRFSKIIKVTLEHGHANDLRDYWSTTAYLYEIVPGSRSEFLPVKKRSSHKPEFPPKVQFSMTRHQDSGSAAKGNGEQLEHRMKGFAMYRNVWLERRAKDSRKRVNDNIKFAKDVRKRFLDSLK</sequence>
<name>A0A8E2DXP5_9PEZI</name>
<dbReference type="InterPro" id="IPR021345">
    <property type="entry name" value="DUF2961"/>
</dbReference>
<accession>A0A8E2DXP5</accession>
<dbReference type="AlphaFoldDB" id="A0A8E2DXP5"/>
<dbReference type="OrthoDB" id="3426554at2759"/>
<organism evidence="1 2">
    <name type="scientific">Lepidopterella palustris CBS 459.81</name>
    <dbReference type="NCBI Taxonomy" id="1314670"/>
    <lineage>
        <taxon>Eukaryota</taxon>
        <taxon>Fungi</taxon>
        <taxon>Dikarya</taxon>
        <taxon>Ascomycota</taxon>
        <taxon>Pezizomycotina</taxon>
        <taxon>Dothideomycetes</taxon>
        <taxon>Pleosporomycetidae</taxon>
        <taxon>Mytilinidiales</taxon>
        <taxon>Argynnaceae</taxon>
        <taxon>Lepidopterella</taxon>
    </lineage>
</organism>
<dbReference type="EMBL" id="KV745739">
    <property type="protein sequence ID" value="OCK73530.1"/>
    <property type="molecule type" value="Genomic_DNA"/>
</dbReference>
<feature type="non-terminal residue" evidence="1">
    <location>
        <position position="1"/>
    </location>
</feature>
<proteinExistence type="predicted"/>
<evidence type="ECO:0000313" key="2">
    <source>
        <dbReference type="Proteomes" id="UP000250266"/>
    </source>
</evidence>
<reference evidence="1 2" key="1">
    <citation type="journal article" date="2016" name="Nat. Commun.">
        <title>Ectomycorrhizal ecology is imprinted in the genome of the dominant symbiotic fungus Cenococcum geophilum.</title>
        <authorList>
            <consortium name="DOE Joint Genome Institute"/>
            <person name="Peter M."/>
            <person name="Kohler A."/>
            <person name="Ohm R.A."/>
            <person name="Kuo A."/>
            <person name="Krutzmann J."/>
            <person name="Morin E."/>
            <person name="Arend M."/>
            <person name="Barry K.W."/>
            <person name="Binder M."/>
            <person name="Choi C."/>
            <person name="Clum A."/>
            <person name="Copeland A."/>
            <person name="Grisel N."/>
            <person name="Haridas S."/>
            <person name="Kipfer T."/>
            <person name="LaButti K."/>
            <person name="Lindquist E."/>
            <person name="Lipzen A."/>
            <person name="Maire R."/>
            <person name="Meier B."/>
            <person name="Mihaltcheva S."/>
            <person name="Molinier V."/>
            <person name="Murat C."/>
            <person name="Poggeler S."/>
            <person name="Quandt C.A."/>
            <person name="Sperisen C."/>
            <person name="Tritt A."/>
            <person name="Tisserant E."/>
            <person name="Crous P.W."/>
            <person name="Henrissat B."/>
            <person name="Nehls U."/>
            <person name="Egli S."/>
            <person name="Spatafora J.W."/>
            <person name="Grigoriev I.V."/>
            <person name="Martin F.M."/>
        </authorList>
    </citation>
    <scope>NUCLEOTIDE SEQUENCE [LARGE SCALE GENOMIC DNA]</scope>
    <source>
        <strain evidence="1 2">CBS 459.81</strain>
    </source>
</reference>
<dbReference type="Pfam" id="PF11175">
    <property type="entry name" value="DUF2961"/>
    <property type="match status" value="1"/>
</dbReference>